<feature type="chain" id="PRO_5015938072" evidence="1">
    <location>
        <begin position="20"/>
        <end position="650"/>
    </location>
</feature>
<organism evidence="3 4">
    <name type="scientific">Pseudopedobacter saltans</name>
    <dbReference type="NCBI Taxonomy" id="151895"/>
    <lineage>
        <taxon>Bacteria</taxon>
        <taxon>Pseudomonadati</taxon>
        <taxon>Bacteroidota</taxon>
        <taxon>Sphingobacteriia</taxon>
        <taxon>Sphingobacteriales</taxon>
        <taxon>Sphingobacteriaceae</taxon>
        <taxon>Pseudopedobacter</taxon>
    </lineage>
</organism>
<dbReference type="EMBL" id="QFOI01000167">
    <property type="protein sequence ID" value="PZP48294.1"/>
    <property type="molecule type" value="Genomic_DNA"/>
</dbReference>
<dbReference type="Pfam" id="PF01433">
    <property type="entry name" value="Peptidase_M1"/>
    <property type="match status" value="1"/>
</dbReference>
<sequence>MKRLLFNAVLLMFASATHAQYDQHKAFDPLFYTSNGNMYRSASGQPGPNYWQNRADYKVVASFDTSSLILKGNVEIDYTNNSGDSLPFLWLELSQNIDKKNSRLQIMDHPSNQNTKDDNGFRLGSVQVFQNGKWATADYIVNDTRLQIRLKNTLAGKSALKLKIDYSFDLLQSAGGDRSGYMDTENGRIYEFSYWYPRMCVYDDLVGWNTLPFVGNGEMYMDYGNIDYTVTVPAGLLMVGSGNVINPTQVYSQTILQRLKTASQSEGTVVLHGEKELGQSVTAQKSGNVTWHFKMENTRDVAWAISKAWIWDAANINLPSGKKALAQSVYPLESVKGDSGWTKATEYLKASVEIFSKKWFEFPYPVAVNVGGPIGGMEFPALAFDHWNASGKDLWMLVSHEIGHSWYPMIVGSNERKNAWMDEGFNTFVDIYAQEEYNKGQFAPKRDGEYAPKGGNPSDEILPIIASKPQGPYILTAPDAMPAKDIHPLAYFKTAFGLVLLREVILGKERFDYAFRQYTHDWAFKHPSPMDFFCFMDNGVGEDLSWFWKGWFLNNWQLDQAISKVDYIDNDPRKGIEVTIENLQQLPMPVPIEVVEANGIKHVFQLPVEIWQRGGRWTFTVPTTQKIQSITLDPAHLLPDIDRGNNIWKG</sequence>
<comment type="caution">
    <text evidence="3">The sequence shown here is derived from an EMBL/GenBank/DDBJ whole genome shotgun (WGS) entry which is preliminary data.</text>
</comment>
<dbReference type="InterPro" id="IPR014782">
    <property type="entry name" value="Peptidase_M1_dom"/>
</dbReference>
<dbReference type="GO" id="GO:0008237">
    <property type="term" value="F:metallopeptidase activity"/>
    <property type="evidence" value="ECO:0007669"/>
    <property type="project" value="InterPro"/>
</dbReference>
<evidence type="ECO:0000313" key="3">
    <source>
        <dbReference type="EMBL" id="PZP48294.1"/>
    </source>
</evidence>
<feature type="signal peptide" evidence="1">
    <location>
        <begin position="1"/>
        <end position="19"/>
    </location>
</feature>
<name>A0A2W5F253_9SPHI</name>
<dbReference type="Proteomes" id="UP000249645">
    <property type="component" value="Unassembled WGS sequence"/>
</dbReference>
<dbReference type="InterPro" id="IPR027268">
    <property type="entry name" value="Peptidase_M4/M1_CTD_sf"/>
</dbReference>
<evidence type="ECO:0000259" key="2">
    <source>
        <dbReference type="Pfam" id="PF01433"/>
    </source>
</evidence>
<evidence type="ECO:0000256" key="1">
    <source>
        <dbReference type="SAM" id="SignalP"/>
    </source>
</evidence>
<protein>
    <submittedName>
        <fullName evidence="3">Peptidase M1</fullName>
    </submittedName>
</protein>
<proteinExistence type="predicted"/>
<gene>
    <name evidence="3" type="ORF">DI598_10140</name>
</gene>
<evidence type="ECO:0000313" key="4">
    <source>
        <dbReference type="Proteomes" id="UP000249645"/>
    </source>
</evidence>
<dbReference type="AlphaFoldDB" id="A0A2W5F253"/>
<dbReference type="CDD" id="cd09604">
    <property type="entry name" value="M1_APN_like"/>
    <property type="match status" value="1"/>
</dbReference>
<accession>A0A2W5F253</accession>
<dbReference type="GO" id="GO:0008270">
    <property type="term" value="F:zinc ion binding"/>
    <property type="evidence" value="ECO:0007669"/>
    <property type="project" value="InterPro"/>
</dbReference>
<dbReference type="SUPFAM" id="SSF55486">
    <property type="entry name" value="Metalloproteases ('zincins'), catalytic domain"/>
    <property type="match status" value="1"/>
</dbReference>
<dbReference type="Gene3D" id="1.10.390.10">
    <property type="entry name" value="Neutral Protease Domain 2"/>
    <property type="match status" value="1"/>
</dbReference>
<reference evidence="3 4" key="1">
    <citation type="submission" date="2017-11" db="EMBL/GenBank/DDBJ databases">
        <title>Infants hospitalized years apart are colonized by the same room-sourced microbial strains.</title>
        <authorList>
            <person name="Brooks B."/>
            <person name="Olm M.R."/>
            <person name="Firek B.A."/>
            <person name="Baker R."/>
            <person name="Thomas B.C."/>
            <person name="Morowitz M.J."/>
            <person name="Banfield J.F."/>
        </authorList>
    </citation>
    <scope>NUCLEOTIDE SEQUENCE [LARGE SCALE GENOMIC DNA]</scope>
    <source>
        <strain evidence="3">S2_009_000_R2_76</strain>
    </source>
</reference>
<keyword evidence="1" id="KW-0732">Signal</keyword>
<feature type="domain" description="Peptidase M1 membrane alanine aminopeptidase" evidence="2">
    <location>
        <begin position="391"/>
        <end position="551"/>
    </location>
</feature>